<gene>
    <name evidence="2" type="ordered locus">Deipr_0942</name>
</gene>
<reference evidence="3" key="1">
    <citation type="submission" date="2011-02" db="EMBL/GenBank/DDBJ databases">
        <title>The complete sequence of chromosome of Deinococcus proteolyticus DSM 20540.</title>
        <authorList>
            <consortium name="US DOE Joint Genome Institute (JGI-PGF)"/>
            <person name="Lucas S."/>
            <person name="Copeland A."/>
            <person name="Lapidus A."/>
            <person name="Bruce D."/>
            <person name="Goodwin L."/>
            <person name="Pitluck S."/>
            <person name="Kyrpides N."/>
            <person name="Mavromatis K."/>
            <person name="Pagani I."/>
            <person name="Ivanova N."/>
            <person name="Ovchinnikova G."/>
            <person name="Zeytun A."/>
            <person name="Detter J.C."/>
            <person name="Han C."/>
            <person name="Land M."/>
            <person name="Hauser L."/>
            <person name="Markowitz V."/>
            <person name="Cheng J.-F."/>
            <person name="Hugenholtz P."/>
            <person name="Woyke T."/>
            <person name="Wu D."/>
            <person name="Pukall R."/>
            <person name="Steenblock K."/>
            <person name="Brambilla E."/>
            <person name="Klenk H.-P."/>
            <person name="Eisen J.A."/>
        </authorList>
    </citation>
    <scope>NUCLEOTIDE SEQUENCE [LARGE SCALE GENOMIC DNA]</scope>
    <source>
        <strain evidence="3">ATCC 35074 / DSM 20540 / JCM 6276 / NBRC 101906 / NCIMB 13154 / VKM Ac-1939 / CCM 2703 / MRP</strain>
    </source>
</reference>
<dbReference type="Gene3D" id="3.40.1580.10">
    <property type="entry name" value="SMI1/KNR4-like"/>
    <property type="match status" value="1"/>
</dbReference>
<dbReference type="EMBL" id="CP002536">
    <property type="protein sequence ID" value="ADY26098.1"/>
    <property type="molecule type" value="Genomic_DNA"/>
</dbReference>
<dbReference type="Proteomes" id="UP000007718">
    <property type="component" value="Chromosome"/>
</dbReference>
<dbReference type="Pfam" id="PF09346">
    <property type="entry name" value="SMI1_KNR4"/>
    <property type="match status" value="1"/>
</dbReference>
<reference evidence="2 3" key="2">
    <citation type="journal article" date="2012" name="Stand. Genomic Sci.">
        <title>Complete genome sequence of the orange-red pigmented, radioresistant Deinococcus proteolyticus type strain (MRP(T)).</title>
        <authorList>
            <person name="Copeland A."/>
            <person name="Zeytun A."/>
            <person name="Yassawong M."/>
            <person name="Nolan M."/>
            <person name="Lucas S."/>
            <person name="Hammon N."/>
            <person name="Deshpande S."/>
            <person name="Cheng J.F."/>
            <person name="Han C."/>
            <person name="Tapia R."/>
            <person name="Goodwin L.A."/>
            <person name="Pitluck S."/>
            <person name="Mavromatis K."/>
            <person name="Liolios K."/>
            <person name="Pagani I."/>
            <person name="Ivanova N."/>
            <person name="Mikhailova N."/>
            <person name="Pati A."/>
            <person name="Chen A."/>
            <person name="Palaniappan K."/>
            <person name="Land M."/>
            <person name="Hauser L."/>
            <person name="Jeffries C.D."/>
            <person name="Brambilla E.M."/>
            <person name="Rohde M."/>
            <person name="Sikorski J."/>
            <person name="Pukall R."/>
            <person name="Goker M."/>
            <person name="Detter J.C."/>
            <person name="Woyke T."/>
            <person name="Bristow J."/>
            <person name="Eisen J.A."/>
            <person name="Markowitz V."/>
            <person name="Hugenholtz P."/>
            <person name="Kyrpides N.C."/>
            <person name="Klenk H.P."/>
            <person name="Lapidus A."/>
        </authorList>
    </citation>
    <scope>NUCLEOTIDE SEQUENCE [LARGE SCALE GENOMIC DNA]</scope>
    <source>
        <strain evidence="3">ATCC 35074 / DSM 20540 / JCM 6276 / NBRC 101906 / NCIMB 13154 / VKM Ac-1939 / CCM 2703 / MRP</strain>
    </source>
</reference>
<organism evidence="2 3">
    <name type="scientific">Deinococcus proteolyticus (strain ATCC 35074 / DSM 20540 / JCM 6276 / NBRC 101906 / NCIMB 13154 / VKM Ac-1939 / CCM 2703 / MRP)</name>
    <dbReference type="NCBI Taxonomy" id="693977"/>
    <lineage>
        <taxon>Bacteria</taxon>
        <taxon>Thermotogati</taxon>
        <taxon>Deinococcota</taxon>
        <taxon>Deinococci</taxon>
        <taxon>Deinococcales</taxon>
        <taxon>Deinococcaceae</taxon>
        <taxon>Deinococcus</taxon>
    </lineage>
</organism>
<dbReference type="STRING" id="693977.Deipr_0942"/>
<keyword evidence="3" id="KW-1185">Reference proteome</keyword>
<dbReference type="KEGG" id="dpt:Deipr_0942"/>
<dbReference type="HOGENOM" id="CLU_1746637_0_0_0"/>
<dbReference type="SMART" id="SM00860">
    <property type="entry name" value="SMI1_KNR4"/>
    <property type="match status" value="1"/>
</dbReference>
<dbReference type="SUPFAM" id="SSF160631">
    <property type="entry name" value="SMI1/KNR4-like"/>
    <property type="match status" value="1"/>
</dbReference>
<dbReference type="InterPro" id="IPR018958">
    <property type="entry name" value="Knr4/Smi1-like_dom"/>
</dbReference>
<accession>F0RMV6</accession>
<feature type="domain" description="Knr4/Smi1-like" evidence="1">
    <location>
        <begin position="15"/>
        <end position="143"/>
    </location>
</feature>
<proteinExistence type="predicted"/>
<dbReference type="InterPro" id="IPR037883">
    <property type="entry name" value="Knr4/Smi1-like_sf"/>
</dbReference>
<dbReference type="AlphaFoldDB" id="F0RMV6"/>
<sequence length="149" mass="16566">MEYLGVTFIPLDETKLTPQELADFEAHYGQRIPDTLRELFQQTNNALVENCVLDIPALEGGVMPEGWAGVGEYGMTYRIESAGSFLPPGMLPFADDPSGSLSAVKMDGQREAGVFFFDHEEVDEDGYFVSYRVADTVAELLEMMRQALE</sequence>
<name>F0RMV6_DEIPM</name>
<protein>
    <submittedName>
        <fullName evidence="2">Cell wall assembly/cell proliferation coordinating protein, KNR4</fullName>
    </submittedName>
</protein>
<dbReference type="OrthoDB" id="6637351at2"/>
<dbReference type="RefSeq" id="WP_013614707.1">
    <property type="nucleotide sequence ID" value="NC_015161.1"/>
</dbReference>
<evidence type="ECO:0000313" key="3">
    <source>
        <dbReference type="Proteomes" id="UP000007718"/>
    </source>
</evidence>
<evidence type="ECO:0000259" key="1">
    <source>
        <dbReference type="SMART" id="SM00860"/>
    </source>
</evidence>
<evidence type="ECO:0000313" key="2">
    <source>
        <dbReference type="EMBL" id="ADY26098.1"/>
    </source>
</evidence>